<keyword evidence="3" id="KW-1185">Reference proteome</keyword>
<gene>
    <name evidence="2" type="ORF">KDW03_11220</name>
</gene>
<keyword evidence="1" id="KW-1133">Transmembrane helix</keyword>
<dbReference type="KEGG" id="taqu:KDW03_11220"/>
<name>A0AAX3BE65_9SPIR</name>
<feature type="transmembrane region" description="Helical" evidence="1">
    <location>
        <begin position="53"/>
        <end position="76"/>
    </location>
</feature>
<accession>A0AAX3BE65</accession>
<evidence type="ECO:0000313" key="2">
    <source>
        <dbReference type="EMBL" id="URA10036.1"/>
    </source>
</evidence>
<keyword evidence="1" id="KW-0472">Membrane</keyword>
<reference evidence="2" key="1">
    <citation type="submission" date="2021-04" db="EMBL/GenBank/DDBJ databases">
        <authorList>
            <person name="Postec A."/>
        </authorList>
    </citation>
    <scope>NUCLEOTIDE SEQUENCE</scope>
    <source>
        <strain evidence="2">F1F22</strain>
    </source>
</reference>
<dbReference type="AlphaFoldDB" id="A0AAX3BE65"/>
<dbReference type="Proteomes" id="UP001056539">
    <property type="component" value="Chromosome"/>
</dbReference>
<dbReference type="RefSeq" id="WP_271435167.1">
    <property type="nucleotide sequence ID" value="NZ_CP073355.1"/>
</dbReference>
<reference evidence="2" key="2">
    <citation type="submission" date="2022-06" db="EMBL/GenBank/DDBJ databases">
        <title>Thermospira aquatica gen. nov., sp. nov.</title>
        <authorList>
            <person name="Ben Ali Gam Z."/>
            <person name="Labat M."/>
        </authorList>
    </citation>
    <scope>NUCLEOTIDE SEQUENCE</scope>
    <source>
        <strain evidence="2">F1F22</strain>
    </source>
</reference>
<dbReference type="EMBL" id="CP073355">
    <property type="protein sequence ID" value="URA10036.1"/>
    <property type="molecule type" value="Genomic_DNA"/>
</dbReference>
<organism evidence="2 3">
    <name type="scientific">Thermospira aquatica</name>
    <dbReference type="NCBI Taxonomy" id="2828656"/>
    <lineage>
        <taxon>Bacteria</taxon>
        <taxon>Pseudomonadati</taxon>
        <taxon>Spirochaetota</taxon>
        <taxon>Spirochaetia</taxon>
        <taxon>Brevinematales</taxon>
        <taxon>Thermospiraceae</taxon>
        <taxon>Thermospira</taxon>
    </lineage>
</organism>
<protein>
    <recommendedName>
        <fullName evidence="4">Alkaline shock response membrane anchor protein AmaP</fullName>
    </recommendedName>
</protein>
<keyword evidence="1" id="KW-0812">Transmembrane</keyword>
<sequence>MMNQSRTKLVVILIQAIWLVVTLSGLVFLLIGVRLSEVPIENAIHFTTGMTPSVFLAVFGWLLVLVGLVTGSWWYYEFFLIHTLYVRTPYGELEIHKAALQSYLEQQLSLLSEVVSCDVYVSVVKRKFVNLDVRVKLSHEKSCREYAEKLQQEILQMLLSTFGVKDIRRFHLQVNAFFGGETKKAVTYR</sequence>
<feature type="transmembrane region" description="Helical" evidence="1">
    <location>
        <begin position="9"/>
        <end position="33"/>
    </location>
</feature>
<evidence type="ECO:0000256" key="1">
    <source>
        <dbReference type="SAM" id="Phobius"/>
    </source>
</evidence>
<evidence type="ECO:0008006" key="4">
    <source>
        <dbReference type="Google" id="ProtNLM"/>
    </source>
</evidence>
<evidence type="ECO:0000313" key="3">
    <source>
        <dbReference type="Proteomes" id="UP001056539"/>
    </source>
</evidence>
<proteinExistence type="predicted"/>